<dbReference type="InterPro" id="IPR012337">
    <property type="entry name" value="RNaseH-like_sf"/>
</dbReference>
<proteinExistence type="inferred from homology"/>
<dbReference type="EMBL" id="HBGI01004611">
    <property type="protein sequence ID" value="CAD9241232.1"/>
    <property type="molecule type" value="Transcribed_RNA"/>
</dbReference>
<dbReference type="FunFam" id="3.30.420.10:FF:000016">
    <property type="entry name" value="Ribonuclease"/>
    <property type="match status" value="1"/>
</dbReference>
<feature type="binding site" evidence="8">
    <location>
        <position position="150"/>
    </location>
    <ligand>
        <name>a divalent metal cation</name>
        <dbReference type="ChEBI" id="CHEBI:60240"/>
    </ligand>
</feature>
<evidence type="ECO:0000256" key="2">
    <source>
        <dbReference type="ARBA" id="ARBA00001946"/>
    </source>
</evidence>
<dbReference type="InterPro" id="IPR004649">
    <property type="entry name" value="RNase_H2_suA"/>
</dbReference>
<dbReference type="InterPro" id="IPR023160">
    <property type="entry name" value="RNase_HII_hlx-loop-hlx_cap_dom"/>
</dbReference>
<keyword evidence="5 8" id="KW-0479">Metal-binding</keyword>
<keyword evidence="6 8" id="KW-0255">Endonuclease</keyword>
<feature type="compositionally biased region" description="Basic and acidic residues" evidence="10">
    <location>
        <begin position="12"/>
        <end position="30"/>
    </location>
</feature>
<evidence type="ECO:0000256" key="1">
    <source>
        <dbReference type="ARBA" id="ARBA00000077"/>
    </source>
</evidence>
<feature type="binding site" evidence="8">
    <location>
        <position position="44"/>
    </location>
    <ligand>
        <name>a divalent metal cation</name>
        <dbReference type="ChEBI" id="CHEBI:60240"/>
    </ligand>
</feature>
<dbReference type="PANTHER" id="PTHR10954">
    <property type="entry name" value="RIBONUCLEASE H2 SUBUNIT A"/>
    <property type="match status" value="1"/>
</dbReference>
<protein>
    <recommendedName>
        <fullName evidence="9">Ribonuclease</fullName>
        <ecNumber evidence="9">3.1.26.4</ecNumber>
    </recommendedName>
</protein>
<comment type="function">
    <text evidence="9">Endonuclease that specifically degrades the RNA of RNA-DNA hybrids.</text>
</comment>
<feature type="region of interest" description="Disordered" evidence="10">
    <location>
        <begin position="1"/>
        <end position="30"/>
    </location>
</feature>
<evidence type="ECO:0000256" key="10">
    <source>
        <dbReference type="SAM" id="MobiDB-lite"/>
    </source>
</evidence>
<dbReference type="GO" id="GO:0043137">
    <property type="term" value="P:DNA replication, removal of RNA primer"/>
    <property type="evidence" value="ECO:0007669"/>
    <property type="project" value="TreeGrafter"/>
</dbReference>
<sequence>MGSDASASADAGRAERDGGVRADGERAAGRGGATRERVVLGIDEAGRGPVLGPMVYAAAACPVSRRAELVELGFNDSKLLTPQVRDKLFTALHESGFLAPYVESISAEELSAQMLSREHVSLNQISHRAAISLVKRALADGLEIEHLYVDTVGDPARYERILQDALAGLPVQCITVSTKADAKYPIVGAASVVAKVTRDRALQSWDFQEQRRGAPALSRDFGSGYPADPVCKAWLRTFIDPIFGFTSLVRFSWATARTLLDKHAVAVAWAADEPSDDCDVVSAKRSVCLGAATRGAAAPRSLPVTAFFGPLPVLRKPASSSTRHRPHRPQVWATRQLSPS</sequence>
<name>A0A7S1XJS4_9RHOD</name>
<dbReference type="FunFam" id="1.10.10.460:FF:000001">
    <property type="entry name" value="Ribonuclease"/>
    <property type="match status" value="1"/>
</dbReference>
<dbReference type="GO" id="GO:0003723">
    <property type="term" value="F:RNA binding"/>
    <property type="evidence" value="ECO:0007669"/>
    <property type="project" value="UniProtKB-UniRule"/>
</dbReference>
<dbReference type="PROSITE" id="PS51975">
    <property type="entry name" value="RNASE_H_2"/>
    <property type="match status" value="1"/>
</dbReference>
<dbReference type="PANTHER" id="PTHR10954:SF7">
    <property type="entry name" value="RIBONUCLEASE H2 SUBUNIT A"/>
    <property type="match status" value="1"/>
</dbReference>
<comment type="catalytic activity">
    <reaction evidence="1 8 9">
        <text>Endonucleolytic cleavage to 5'-phosphomonoester.</text>
        <dbReference type="EC" id="3.1.26.4"/>
    </reaction>
</comment>
<accession>A0A7S1XJS4</accession>
<evidence type="ECO:0000256" key="8">
    <source>
        <dbReference type="PROSITE-ProRule" id="PRU01319"/>
    </source>
</evidence>
<feature type="binding site" evidence="8">
    <location>
        <position position="43"/>
    </location>
    <ligand>
        <name>a divalent metal cation</name>
        <dbReference type="ChEBI" id="CHEBI:60240"/>
    </ligand>
</feature>
<dbReference type="GO" id="GO:0004523">
    <property type="term" value="F:RNA-DNA hybrid ribonuclease activity"/>
    <property type="evidence" value="ECO:0007669"/>
    <property type="project" value="UniProtKB-UniRule"/>
</dbReference>
<evidence type="ECO:0000259" key="11">
    <source>
        <dbReference type="PROSITE" id="PS51975"/>
    </source>
</evidence>
<dbReference type="SUPFAM" id="SSF53098">
    <property type="entry name" value="Ribonuclease H-like"/>
    <property type="match status" value="1"/>
</dbReference>
<feature type="compositionally biased region" description="Low complexity" evidence="10">
    <location>
        <begin position="1"/>
        <end position="11"/>
    </location>
</feature>
<dbReference type="GO" id="GO:0006298">
    <property type="term" value="P:mismatch repair"/>
    <property type="evidence" value="ECO:0007669"/>
    <property type="project" value="TreeGrafter"/>
</dbReference>
<dbReference type="CDD" id="cd07181">
    <property type="entry name" value="RNase_HII_eukaryota_like"/>
    <property type="match status" value="1"/>
</dbReference>
<dbReference type="InterPro" id="IPR024567">
    <property type="entry name" value="RNase_HII/HIII_dom"/>
</dbReference>
<reference evidence="12" key="1">
    <citation type="submission" date="2021-01" db="EMBL/GenBank/DDBJ databases">
        <authorList>
            <person name="Corre E."/>
            <person name="Pelletier E."/>
            <person name="Niang G."/>
            <person name="Scheremetjew M."/>
            <person name="Finn R."/>
            <person name="Kale V."/>
            <person name="Holt S."/>
            <person name="Cochrane G."/>
            <person name="Meng A."/>
            <person name="Brown T."/>
            <person name="Cohen L."/>
        </authorList>
    </citation>
    <scope>NUCLEOTIDE SEQUENCE</scope>
    <source>
        <strain evidence="12">CCMP3124</strain>
    </source>
</reference>
<dbReference type="GO" id="GO:0032299">
    <property type="term" value="C:ribonuclease H2 complex"/>
    <property type="evidence" value="ECO:0007669"/>
    <property type="project" value="TreeGrafter"/>
</dbReference>
<feature type="region of interest" description="Disordered" evidence="10">
    <location>
        <begin position="317"/>
        <end position="340"/>
    </location>
</feature>
<evidence type="ECO:0000256" key="7">
    <source>
        <dbReference type="ARBA" id="ARBA00022801"/>
    </source>
</evidence>
<evidence type="ECO:0000256" key="4">
    <source>
        <dbReference type="ARBA" id="ARBA00022722"/>
    </source>
</evidence>
<dbReference type="InterPro" id="IPR001352">
    <property type="entry name" value="RNase_HII/HIII"/>
</dbReference>
<evidence type="ECO:0000256" key="6">
    <source>
        <dbReference type="ARBA" id="ARBA00022759"/>
    </source>
</evidence>
<evidence type="ECO:0000256" key="9">
    <source>
        <dbReference type="RuleBase" id="RU003515"/>
    </source>
</evidence>
<keyword evidence="7 8" id="KW-0378">Hydrolase</keyword>
<organism evidence="12">
    <name type="scientific">Erythrolobus australicus</name>
    <dbReference type="NCBI Taxonomy" id="1077150"/>
    <lineage>
        <taxon>Eukaryota</taxon>
        <taxon>Rhodophyta</taxon>
        <taxon>Bangiophyceae</taxon>
        <taxon>Porphyridiales</taxon>
        <taxon>Porphyridiaceae</taxon>
        <taxon>Erythrolobus</taxon>
    </lineage>
</organism>
<dbReference type="NCBIfam" id="TIGR00729">
    <property type="entry name" value="ribonuclease HII"/>
    <property type="match status" value="1"/>
</dbReference>
<dbReference type="GO" id="GO:0046872">
    <property type="term" value="F:metal ion binding"/>
    <property type="evidence" value="ECO:0007669"/>
    <property type="project" value="UniProtKB-KW"/>
</dbReference>
<dbReference type="Gene3D" id="3.30.420.10">
    <property type="entry name" value="Ribonuclease H-like superfamily/Ribonuclease H"/>
    <property type="match status" value="1"/>
</dbReference>
<dbReference type="AlphaFoldDB" id="A0A7S1XJS4"/>
<dbReference type="EC" id="3.1.26.4" evidence="9"/>
<feature type="domain" description="RNase H type-2" evidence="11">
    <location>
        <begin position="37"/>
        <end position="265"/>
    </location>
</feature>
<keyword evidence="4 8" id="KW-0540">Nuclease</keyword>
<comment type="cofactor">
    <cofactor evidence="8">
        <name>Mn(2+)</name>
        <dbReference type="ChEBI" id="CHEBI:29035"/>
    </cofactor>
    <cofactor evidence="8">
        <name>Mg(2+)</name>
        <dbReference type="ChEBI" id="CHEBI:18420"/>
    </cofactor>
    <text evidence="8">Manganese or magnesium. Binds 1 divalent metal ion per monomer in the absence of substrate. May bind a second metal ion after substrate binding.</text>
</comment>
<dbReference type="Gene3D" id="1.10.10.460">
    <property type="entry name" value="Ribonuclease hii. Domain 2"/>
    <property type="match status" value="1"/>
</dbReference>
<evidence type="ECO:0000256" key="5">
    <source>
        <dbReference type="ARBA" id="ARBA00022723"/>
    </source>
</evidence>
<dbReference type="Pfam" id="PF01351">
    <property type="entry name" value="RNase_HII"/>
    <property type="match status" value="1"/>
</dbReference>
<evidence type="ECO:0000313" key="12">
    <source>
        <dbReference type="EMBL" id="CAD9241232.1"/>
    </source>
</evidence>
<comment type="similarity">
    <text evidence="3">Belongs to the RNase HII family. Eukaryotic subfamily.</text>
</comment>
<gene>
    <name evidence="12" type="ORF">EAUS1353_LOCUS2972</name>
</gene>
<comment type="cofactor">
    <cofactor evidence="2">
        <name>Mg(2+)</name>
        <dbReference type="ChEBI" id="CHEBI:18420"/>
    </cofactor>
</comment>
<evidence type="ECO:0000256" key="3">
    <source>
        <dbReference type="ARBA" id="ARBA00007058"/>
    </source>
</evidence>
<dbReference type="InterPro" id="IPR036397">
    <property type="entry name" value="RNaseH_sf"/>
</dbReference>